<evidence type="ECO:0000256" key="2">
    <source>
        <dbReference type="SAM" id="MobiDB-lite"/>
    </source>
</evidence>
<dbReference type="KEGG" id="nss:113417902"/>
<name>A0A6J1UXD2_9SAUR</name>
<dbReference type="GO" id="GO:0000785">
    <property type="term" value="C:chromatin"/>
    <property type="evidence" value="ECO:0007669"/>
    <property type="project" value="TreeGrafter"/>
</dbReference>
<dbReference type="GO" id="GO:0045815">
    <property type="term" value="P:transcription initiation-coupled chromatin remodeling"/>
    <property type="evidence" value="ECO:0007669"/>
    <property type="project" value="TreeGrafter"/>
</dbReference>
<dbReference type="Pfam" id="PF14642">
    <property type="entry name" value="FAM47"/>
    <property type="match status" value="1"/>
</dbReference>
<comment type="similarity">
    <text evidence="1">Belongs to the FAM47 family.</text>
</comment>
<feature type="region of interest" description="Disordered" evidence="2">
    <location>
        <begin position="150"/>
        <end position="171"/>
    </location>
</feature>
<dbReference type="RefSeq" id="XP_026532304.1">
    <property type="nucleotide sequence ID" value="XM_026676519.1"/>
</dbReference>
<reference evidence="4" key="1">
    <citation type="submission" date="2025-08" db="UniProtKB">
        <authorList>
            <consortium name="RefSeq"/>
        </authorList>
    </citation>
    <scope>IDENTIFICATION</scope>
</reference>
<dbReference type="Proteomes" id="UP000504612">
    <property type="component" value="Unplaced"/>
</dbReference>
<evidence type="ECO:0000313" key="4">
    <source>
        <dbReference type="RefSeq" id="XP_026532304.1"/>
    </source>
</evidence>
<dbReference type="InterPro" id="IPR032743">
    <property type="entry name" value="FAM47"/>
</dbReference>
<organism evidence="3 4">
    <name type="scientific">Notechis scutatus</name>
    <name type="common">mainland tiger snake</name>
    <dbReference type="NCBI Taxonomy" id="8663"/>
    <lineage>
        <taxon>Eukaryota</taxon>
        <taxon>Metazoa</taxon>
        <taxon>Chordata</taxon>
        <taxon>Craniata</taxon>
        <taxon>Vertebrata</taxon>
        <taxon>Euteleostomi</taxon>
        <taxon>Lepidosauria</taxon>
        <taxon>Squamata</taxon>
        <taxon>Bifurcata</taxon>
        <taxon>Unidentata</taxon>
        <taxon>Episquamata</taxon>
        <taxon>Toxicofera</taxon>
        <taxon>Serpentes</taxon>
        <taxon>Colubroidea</taxon>
        <taxon>Elapidae</taxon>
        <taxon>Hydrophiinae</taxon>
        <taxon>Notechis</taxon>
    </lineage>
</organism>
<evidence type="ECO:0000256" key="1">
    <source>
        <dbReference type="ARBA" id="ARBA00005277"/>
    </source>
</evidence>
<protein>
    <submittedName>
        <fullName evidence="4">Protein FAM47E-like</fullName>
    </submittedName>
</protein>
<accession>A0A6J1UXD2</accession>
<dbReference type="PANTHER" id="PTHR46449">
    <property type="entry name" value="ZGC:158260"/>
    <property type="match status" value="1"/>
</dbReference>
<dbReference type="GeneID" id="113417902"/>
<sequence length="386" mass="44826">MCPAPWYKEKLPSKCFQKQASNKERFSDSLNGQRWRFLKSGLDDFRSGCPPPSGSLIIQGTKGPAPIILQYKKLHPSQIVPYKSRDLLRKRTAVHSRLPTPLKSKMDSMTQTKLTQEQHPLALYPHLEESVPPELFDDVMKLLDPGMELTRTSPDYSKDDSTIPSPTQYHIRYDVPPNRSYSATLPWVQKKKNPYTWFSKKEVAQRQQAAKIDYVPPLDENVKRVTKEFCEWVNEMGGDKYNIDEDTIMKLFDTRYESDIKTATPIKIVELYQIPAELRQYLGGHPVRKRIPTKLTPSEPKWEKIKYGAWYLPPKTWKKKRATEKEEIPECLQIFLKARKKIVQKTLRSRPMDPEKIAVTTSYSLTQTAVHDVITEFAKAWKNVMV</sequence>
<gene>
    <name evidence="4" type="primary">LOC113417902</name>
</gene>
<proteinExistence type="inferred from homology"/>
<evidence type="ECO:0000313" key="3">
    <source>
        <dbReference type="Proteomes" id="UP000504612"/>
    </source>
</evidence>
<dbReference type="AlphaFoldDB" id="A0A6J1UXD2"/>
<keyword evidence="3" id="KW-1185">Reference proteome</keyword>
<dbReference type="PANTHER" id="PTHR46449:SF5">
    <property type="entry name" value="FAMILY WITH SEQUENCE SIMILARITY 47 MEMBER E"/>
    <property type="match status" value="1"/>
</dbReference>